<dbReference type="Proteomes" id="UP000198598">
    <property type="component" value="Unassembled WGS sequence"/>
</dbReference>
<dbReference type="AlphaFoldDB" id="A0A1I1TAS9"/>
<gene>
    <name evidence="1" type="ORF">SAMN05216167_105405</name>
</gene>
<dbReference type="InterPro" id="IPR029044">
    <property type="entry name" value="Nucleotide-diphossugar_trans"/>
</dbReference>
<dbReference type="OrthoDB" id="9785375at2"/>
<evidence type="ECO:0000313" key="2">
    <source>
        <dbReference type="Proteomes" id="UP000198598"/>
    </source>
</evidence>
<protein>
    <recommendedName>
        <fullName evidence="3">Nucleotide-diphospho-sugar transferase</fullName>
    </recommendedName>
</protein>
<name>A0A1I1TAS9_9BACT</name>
<dbReference type="EMBL" id="FOLQ01000005">
    <property type="protein sequence ID" value="SFD55696.1"/>
    <property type="molecule type" value="Genomic_DNA"/>
</dbReference>
<dbReference type="SUPFAM" id="SSF53448">
    <property type="entry name" value="Nucleotide-diphospho-sugar transferases"/>
    <property type="match status" value="1"/>
</dbReference>
<dbReference type="STRING" id="662367.SAMN05216167_105405"/>
<dbReference type="Gene3D" id="3.90.550.10">
    <property type="entry name" value="Spore Coat Polysaccharide Biosynthesis Protein SpsA, Chain A"/>
    <property type="match status" value="1"/>
</dbReference>
<dbReference type="RefSeq" id="WP_093827970.1">
    <property type="nucleotide sequence ID" value="NZ_FOLQ01000005.1"/>
</dbReference>
<proteinExistence type="predicted"/>
<accession>A0A1I1TAS9</accession>
<sequence>MEINTSFDVPVLLVMFNRPTLALQVFERIREARPSTLYLAVDGPRLNHPTDNEAVLACRDIENRVDWPCAIKTLYRTENLGCKKAVSSAITWFFEQVEAGIILEDDCLPDLTFFEFCRILLHKYTHEHKVMHIGGANLYGGHKWGGETFFFSNIPHIWGWATWRRAWQHYDVNMNSYPEFMRSEEIKNVITYSPSVSYWQTAFYGTYSGNIDTWDYQWVFAIWKNKGLSIIPNQNLISNIGFGESATHTLSNSEFANLGTIPLETKRIIFPKAITLNKEAVHYALARFYAPSSWWNKLRSIKNYFIGYKSYI</sequence>
<evidence type="ECO:0008006" key="3">
    <source>
        <dbReference type="Google" id="ProtNLM"/>
    </source>
</evidence>
<keyword evidence="2" id="KW-1185">Reference proteome</keyword>
<evidence type="ECO:0000313" key="1">
    <source>
        <dbReference type="EMBL" id="SFD55696.1"/>
    </source>
</evidence>
<organism evidence="1 2">
    <name type="scientific">Spirosoma endophyticum</name>
    <dbReference type="NCBI Taxonomy" id="662367"/>
    <lineage>
        <taxon>Bacteria</taxon>
        <taxon>Pseudomonadati</taxon>
        <taxon>Bacteroidota</taxon>
        <taxon>Cytophagia</taxon>
        <taxon>Cytophagales</taxon>
        <taxon>Cytophagaceae</taxon>
        <taxon>Spirosoma</taxon>
    </lineage>
</organism>
<reference evidence="1 2" key="1">
    <citation type="submission" date="2016-10" db="EMBL/GenBank/DDBJ databases">
        <authorList>
            <person name="de Groot N.N."/>
        </authorList>
    </citation>
    <scope>NUCLEOTIDE SEQUENCE [LARGE SCALE GENOMIC DNA]</scope>
    <source>
        <strain evidence="1 2">DSM 26130</strain>
    </source>
</reference>